<keyword evidence="11" id="KW-1185">Reference proteome</keyword>
<evidence type="ECO:0000256" key="5">
    <source>
        <dbReference type="PROSITE-ProRule" id="PRU00175"/>
    </source>
</evidence>
<dbReference type="InterPro" id="IPR055129">
    <property type="entry name" value="YEATS_dom"/>
</dbReference>
<evidence type="ECO:0000313" key="11">
    <source>
        <dbReference type="Proteomes" id="UP000800036"/>
    </source>
</evidence>
<comment type="subcellular location">
    <subcellularLocation>
        <location evidence="6">Nucleus</location>
    </subcellularLocation>
</comment>
<keyword evidence="3" id="KW-0862">Zinc</keyword>
<dbReference type="OrthoDB" id="1630758at2759"/>
<keyword evidence="1" id="KW-0479">Metal-binding</keyword>
<dbReference type="InterPro" id="IPR001841">
    <property type="entry name" value="Znf_RING"/>
</dbReference>
<evidence type="ECO:0000256" key="4">
    <source>
        <dbReference type="ARBA" id="ARBA00023242"/>
    </source>
</evidence>
<evidence type="ECO:0000256" key="2">
    <source>
        <dbReference type="ARBA" id="ARBA00022771"/>
    </source>
</evidence>
<keyword evidence="4 6" id="KW-0539">Nucleus</keyword>
<evidence type="ECO:0000259" key="8">
    <source>
        <dbReference type="PROSITE" id="PS50089"/>
    </source>
</evidence>
<dbReference type="Proteomes" id="UP000800036">
    <property type="component" value="Unassembled WGS sequence"/>
</dbReference>
<accession>A0A6A5VJ07</accession>
<dbReference type="InterPro" id="IPR038704">
    <property type="entry name" value="YEAST_sf"/>
</dbReference>
<protein>
    <submittedName>
        <fullName evidence="10">Uncharacterized protein</fullName>
    </submittedName>
</protein>
<dbReference type="GO" id="GO:0008270">
    <property type="term" value="F:zinc ion binding"/>
    <property type="evidence" value="ECO:0007669"/>
    <property type="project" value="UniProtKB-KW"/>
</dbReference>
<proteinExistence type="predicted"/>
<dbReference type="SUPFAM" id="SSF57850">
    <property type="entry name" value="RING/U-box"/>
    <property type="match status" value="1"/>
</dbReference>
<dbReference type="Pfam" id="PF13923">
    <property type="entry name" value="zf-C3HC4_2"/>
    <property type="match status" value="1"/>
</dbReference>
<dbReference type="Pfam" id="PF03366">
    <property type="entry name" value="YEATS"/>
    <property type="match status" value="1"/>
</dbReference>
<reference evidence="10" key="1">
    <citation type="journal article" date="2020" name="Stud. Mycol.">
        <title>101 Dothideomycetes genomes: a test case for predicting lifestyles and emergence of pathogens.</title>
        <authorList>
            <person name="Haridas S."/>
            <person name="Albert R."/>
            <person name="Binder M."/>
            <person name="Bloem J."/>
            <person name="Labutti K."/>
            <person name="Salamov A."/>
            <person name="Andreopoulos B."/>
            <person name="Baker S."/>
            <person name="Barry K."/>
            <person name="Bills G."/>
            <person name="Bluhm B."/>
            <person name="Cannon C."/>
            <person name="Castanera R."/>
            <person name="Culley D."/>
            <person name="Daum C."/>
            <person name="Ezra D."/>
            <person name="Gonzalez J."/>
            <person name="Henrissat B."/>
            <person name="Kuo A."/>
            <person name="Liang C."/>
            <person name="Lipzen A."/>
            <person name="Lutzoni F."/>
            <person name="Magnuson J."/>
            <person name="Mondo S."/>
            <person name="Nolan M."/>
            <person name="Ohm R."/>
            <person name="Pangilinan J."/>
            <person name="Park H.-J."/>
            <person name="Ramirez L."/>
            <person name="Alfaro M."/>
            <person name="Sun H."/>
            <person name="Tritt A."/>
            <person name="Yoshinaga Y."/>
            <person name="Zwiers L.-H."/>
            <person name="Turgeon B."/>
            <person name="Goodwin S."/>
            <person name="Spatafora J."/>
            <person name="Crous P."/>
            <person name="Grigoriev I."/>
        </authorList>
    </citation>
    <scope>NUCLEOTIDE SEQUENCE</scope>
    <source>
        <strain evidence="10">CBS 107.79</strain>
    </source>
</reference>
<dbReference type="PROSITE" id="PS00518">
    <property type="entry name" value="ZF_RING_1"/>
    <property type="match status" value="1"/>
</dbReference>
<dbReference type="PROSITE" id="PS50089">
    <property type="entry name" value="ZF_RING_2"/>
    <property type="match status" value="1"/>
</dbReference>
<name>A0A6A5VJ07_9PLEO</name>
<evidence type="ECO:0000313" key="10">
    <source>
        <dbReference type="EMBL" id="KAF1976610.1"/>
    </source>
</evidence>
<dbReference type="Gene3D" id="3.30.40.10">
    <property type="entry name" value="Zinc/RING finger domain, C3HC4 (zinc finger)"/>
    <property type="match status" value="1"/>
</dbReference>
<feature type="region of interest" description="Disordered" evidence="7">
    <location>
        <begin position="246"/>
        <end position="290"/>
    </location>
</feature>
<dbReference type="PROSITE" id="PS51037">
    <property type="entry name" value="YEATS"/>
    <property type="match status" value="1"/>
</dbReference>
<evidence type="ECO:0000256" key="7">
    <source>
        <dbReference type="SAM" id="MobiDB-lite"/>
    </source>
</evidence>
<gene>
    <name evidence="10" type="ORF">BU23DRAFT_455120</name>
</gene>
<organism evidence="10 11">
    <name type="scientific">Bimuria novae-zelandiae CBS 107.79</name>
    <dbReference type="NCBI Taxonomy" id="1447943"/>
    <lineage>
        <taxon>Eukaryota</taxon>
        <taxon>Fungi</taxon>
        <taxon>Dikarya</taxon>
        <taxon>Ascomycota</taxon>
        <taxon>Pezizomycotina</taxon>
        <taxon>Dothideomycetes</taxon>
        <taxon>Pleosporomycetidae</taxon>
        <taxon>Pleosporales</taxon>
        <taxon>Massarineae</taxon>
        <taxon>Didymosphaeriaceae</taxon>
        <taxon>Bimuria</taxon>
    </lineage>
</organism>
<feature type="domain" description="YEATS" evidence="9">
    <location>
        <begin position="120"/>
        <end position="290"/>
    </location>
</feature>
<dbReference type="InterPro" id="IPR017907">
    <property type="entry name" value="Znf_RING_CS"/>
</dbReference>
<dbReference type="InterPro" id="IPR013083">
    <property type="entry name" value="Znf_RING/FYVE/PHD"/>
</dbReference>
<dbReference type="AlphaFoldDB" id="A0A6A5VJ07"/>
<feature type="domain" description="RING-type" evidence="8">
    <location>
        <begin position="17"/>
        <end position="83"/>
    </location>
</feature>
<dbReference type="EMBL" id="ML976666">
    <property type="protein sequence ID" value="KAF1976610.1"/>
    <property type="molecule type" value="Genomic_DNA"/>
</dbReference>
<evidence type="ECO:0000256" key="1">
    <source>
        <dbReference type="ARBA" id="ARBA00022723"/>
    </source>
</evidence>
<evidence type="ECO:0000256" key="6">
    <source>
        <dbReference type="PROSITE-ProRule" id="PRU00376"/>
    </source>
</evidence>
<keyword evidence="2 5" id="KW-0863">Zinc-finger</keyword>
<dbReference type="GO" id="GO:0005634">
    <property type="term" value="C:nucleus"/>
    <property type="evidence" value="ECO:0007669"/>
    <property type="project" value="UniProtKB-SubCell"/>
</dbReference>
<dbReference type="Gene3D" id="2.60.40.1970">
    <property type="entry name" value="YEATS domain"/>
    <property type="match status" value="1"/>
</dbReference>
<sequence length="290" mass="31993">MAEPTPPLETIAEDDLCPICQLLLYAPVRTTCAHILCRACMAQWADASTTTPLHPSSLDMNLRDFNSAYDPSYNLEARCPMCRTQTTAQADATLARALEAKYPQSYAERTAEAESTVSSRDRDGAEGVVILIGNRHAVIGAAEGSGNKHDWTFFVRMSRPELVSYVKVNLHPTFRPPSLILRNPPFEVRRLGLGYFNIQATVVLKEGWEWVGGSEVRGELTDRKGALGLEWMLDFDGEGRQGRVRAGVRRVGGNEDEEGAGSPIREPSPVEEGSPVRDVSPVRWPHMDGE</sequence>
<evidence type="ECO:0000259" key="9">
    <source>
        <dbReference type="PROSITE" id="PS51037"/>
    </source>
</evidence>
<dbReference type="SMART" id="SM00184">
    <property type="entry name" value="RING"/>
    <property type="match status" value="1"/>
</dbReference>
<evidence type="ECO:0000256" key="3">
    <source>
        <dbReference type="ARBA" id="ARBA00022833"/>
    </source>
</evidence>